<gene>
    <name evidence="2" type="ORF">H8744_13920</name>
</gene>
<name>A0A926F5F2_9BACT</name>
<evidence type="ECO:0000256" key="1">
    <source>
        <dbReference type="SAM" id="SignalP"/>
    </source>
</evidence>
<keyword evidence="3" id="KW-1185">Reference proteome</keyword>
<protein>
    <recommendedName>
        <fullName evidence="4">Lipoprotein</fullName>
    </recommendedName>
</protein>
<reference evidence="2" key="1">
    <citation type="submission" date="2020-08" db="EMBL/GenBank/DDBJ databases">
        <title>Genome public.</title>
        <authorList>
            <person name="Liu C."/>
            <person name="Sun Q."/>
        </authorList>
    </citation>
    <scope>NUCLEOTIDE SEQUENCE</scope>
    <source>
        <strain evidence="2">N12</strain>
    </source>
</reference>
<evidence type="ECO:0000313" key="2">
    <source>
        <dbReference type="EMBL" id="MBC8594320.1"/>
    </source>
</evidence>
<dbReference type="AlphaFoldDB" id="A0A926F5F2"/>
<sequence length="148" mass="17771">MKTSVLKYLKMTLLAAMIVNLSACEVEIGGFWDDDNIGGDYYNRSRDLCSRTWVRSYYDIDGNYCWQEVDYYLDRKGVDFIRIEYRNGGVYENEYRFKWNWENAAQTSIRMRYGSNDESYLDDVQIWSNRLTGYLDGWDNYVVYQGRY</sequence>
<dbReference type="RefSeq" id="WP_262435416.1">
    <property type="nucleotide sequence ID" value="NZ_JACRTF010000001.1"/>
</dbReference>
<dbReference type="EMBL" id="JACRTF010000001">
    <property type="protein sequence ID" value="MBC8594320.1"/>
    <property type="molecule type" value="Genomic_DNA"/>
</dbReference>
<feature type="chain" id="PRO_5037572261" description="Lipoprotein" evidence="1">
    <location>
        <begin position="24"/>
        <end position="148"/>
    </location>
</feature>
<feature type="signal peptide" evidence="1">
    <location>
        <begin position="1"/>
        <end position="23"/>
    </location>
</feature>
<evidence type="ECO:0008006" key="4">
    <source>
        <dbReference type="Google" id="ProtNLM"/>
    </source>
</evidence>
<organism evidence="2 3">
    <name type="scientific">Jilunia laotingensis</name>
    <dbReference type="NCBI Taxonomy" id="2763675"/>
    <lineage>
        <taxon>Bacteria</taxon>
        <taxon>Pseudomonadati</taxon>
        <taxon>Bacteroidota</taxon>
        <taxon>Bacteroidia</taxon>
        <taxon>Bacteroidales</taxon>
        <taxon>Bacteroidaceae</taxon>
        <taxon>Jilunia</taxon>
    </lineage>
</organism>
<proteinExistence type="predicted"/>
<dbReference type="Proteomes" id="UP000651085">
    <property type="component" value="Unassembled WGS sequence"/>
</dbReference>
<comment type="caution">
    <text evidence="2">The sequence shown here is derived from an EMBL/GenBank/DDBJ whole genome shotgun (WGS) entry which is preliminary data.</text>
</comment>
<accession>A0A926F5F2</accession>
<keyword evidence="1" id="KW-0732">Signal</keyword>
<evidence type="ECO:0000313" key="3">
    <source>
        <dbReference type="Proteomes" id="UP000651085"/>
    </source>
</evidence>